<keyword evidence="1" id="KW-0472">Membrane</keyword>
<feature type="transmembrane region" description="Helical" evidence="1">
    <location>
        <begin position="7"/>
        <end position="30"/>
    </location>
</feature>
<evidence type="ECO:0000313" key="3">
    <source>
        <dbReference type="Proteomes" id="UP000193964"/>
    </source>
</evidence>
<dbReference type="Proteomes" id="UP000193964">
    <property type="component" value="Unassembled WGS sequence"/>
</dbReference>
<organism evidence="2 3">
    <name type="scientific">Mycolicibacterium wolinskyi</name>
    <dbReference type="NCBI Taxonomy" id="59750"/>
    <lineage>
        <taxon>Bacteria</taxon>
        <taxon>Bacillati</taxon>
        <taxon>Actinomycetota</taxon>
        <taxon>Actinomycetes</taxon>
        <taxon>Mycobacteriales</taxon>
        <taxon>Mycobacteriaceae</taxon>
        <taxon>Mycolicibacterium</taxon>
    </lineage>
</organism>
<protein>
    <submittedName>
        <fullName evidence="2">Uncharacterized protein</fullName>
    </submittedName>
</protein>
<keyword evidence="1" id="KW-0812">Transmembrane</keyword>
<evidence type="ECO:0000313" key="2">
    <source>
        <dbReference type="EMBL" id="ORX14604.1"/>
    </source>
</evidence>
<reference evidence="2 3" key="1">
    <citation type="submission" date="2016-01" db="EMBL/GenBank/DDBJ databases">
        <title>The new phylogeny of the genus Mycobacterium.</title>
        <authorList>
            <person name="Tarcisio F."/>
            <person name="Conor M."/>
            <person name="Antonella G."/>
            <person name="Elisabetta G."/>
            <person name="Giulia F.S."/>
            <person name="Sara T."/>
            <person name="Anna F."/>
            <person name="Clotilde B."/>
            <person name="Roberto B."/>
            <person name="Veronica D.S."/>
            <person name="Fabio R."/>
            <person name="Monica P."/>
            <person name="Olivier J."/>
            <person name="Enrico T."/>
            <person name="Nicola S."/>
        </authorList>
    </citation>
    <scope>NUCLEOTIDE SEQUENCE [LARGE SCALE GENOMIC DNA]</scope>
    <source>
        <strain evidence="2 3">ATCC 700010</strain>
    </source>
</reference>
<sequence>MKDRIVAGAAFIGSLYVTVCVIWFVIATNFDLNDGVLAGGGIALLGFAIAAYVNIYREAIGARTLTRKIIARAVSLACVAVILVASVDISISDHSADSIASSLSAINYDYYHYYTYGYPYYRE</sequence>
<proteinExistence type="predicted"/>
<dbReference type="AlphaFoldDB" id="A0A1X2F875"/>
<feature type="transmembrane region" description="Helical" evidence="1">
    <location>
        <begin position="69"/>
        <end position="87"/>
    </location>
</feature>
<evidence type="ECO:0000256" key="1">
    <source>
        <dbReference type="SAM" id="Phobius"/>
    </source>
</evidence>
<name>A0A1X2F875_9MYCO</name>
<accession>A0A1X2F875</accession>
<feature type="transmembrane region" description="Helical" evidence="1">
    <location>
        <begin position="36"/>
        <end position="57"/>
    </location>
</feature>
<keyword evidence="1" id="KW-1133">Transmembrane helix</keyword>
<dbReference type="EMBL" id="LQQA01000015">
    <property type="protein sequence ID" value="ORX14604.1"/>
    <property type="molecule type" value="Genomic_DNA"/>
</dbReference>
<comment type="caution">
    <text evidence="2">The sequence shown here is derived from an EMBL/GenBank/DDBJ whole genome shotgun (WGS) entry which is preliminary data.</text>
</comment>
<gene>
    <name evidence="2" type="ORF">AWC31_25820</name>
</gene>